<dbReference type="Pfam" id="PF06911">
    <property type="entry name" value="Senescence"/>
    <property type="match status" value="1"/>
</dbReference>
<dbReference type="GO" id="GO:0051301">
    <property type="term" value="P:cell division"/>
    <property type="evidence" value="ECO:0007669"/>
    <property type="project" value="TreeGrafter"/>
</dbReference>
<feature type="region of interest" description="Disordered" evidence="1">
    <location>
        <begin position="147"/>
        <end position="173"/>
    </location>
</feature>
<dbReference type="Proteomes" id="UP001316803">
    <property type="component" value="Unassembled WGS sequence"/>
</dbReference>
<feature type="compositionally biased region" description="Polar residues" evidence="1">
    <location>
        <begin position="502"/>
        <end position="511"/>
    </location>
</feature>
<dbReference type="GO" id="GO:0005886">
    <property type="term" value="C:plasma membrane"/>
    <property type="evidence" value="ECO:0007669"/>
    <property type="project" value="TreeGrafter"/>
</dbReference>
<gene>
    <name evidence="3" type="ORF">OHC33_010362</name>
</gene>
<sequence>MSAGHSQPQVLYSVNNIRAFHVQHGDEHEITTSGPQEMQLMMVPTSSPFADLSNTNPSSAAPEEDFYLHLHLPPELDQPLPATTQVYHKPPSSYLIPRWDLGPDSGAFIRIQFPTIGHGPGKVSQEEVDTFETILAQCTAFLERAAPPKNHGNYDPSSYRPGEGYVSSGVSEKNRPQHGQIVLIDEENGSVVGELGGGYALNEAANVQPGSKNPVEIQLPGEGQGNQIQVNNVSEEYLAMAKHPAYQKSTIVQTSAKASRLIVTGSSALANAMTSQANNFTTKTQPNPKPMTFTPATQERLRQIHSLTTSAVGLSAKTVGQVSKYAQNFGAKMGGHGEKQRKGVDKDGRPDANYKPGILNKSMIAFSTIADGIDHAGRQLLSSGSAAATSVVGHKYGEEAGVAAAKLGGGVKNVGLVYIDAAGVSRKALIKSVAKGMVVGRMPNGQELVVGTGDGGVVPAEAYNQGGKPSGSAHEYYGGGQAQGGPTAPGYGVEGYGAHANQPPTYGSQLGNPAGSALQGQQYPREKQTYNRP</sequence>
<organism evidence="3 4">
    <name type="scientific">Knufia fluminis</name>
    <dbReference type="NCBI Taxonomy" id="191047"/>
    <lineage>
        <taxon>Eukaryota</taxon>
        <taxon>Fungi</taxon>
        <taxon>Dikarya</taxon>
        <taxon>Ascomycota</taxon>
        <taxon>Pezizomycotina</taxon>
        <taxon>Eurotiomycetes</taxon>
        <taxon>Chaetothyriomycetidae</taxon>
        <taxon>Chaetothyriales</taxon>
        <taxon>Trichomeriaceae</taxon>
        <taxon>Knufia</taxon>
    </lineage>
</organism>
<feature type="compositionally biased region" description="Basic and acidic residues" evidence="1">
    <location>
        <begin position="335"/>
        <end position="350"/>
    </location>
</feature>
<evidence type="ECO:0000313" key="4">
    <source>
        <dbReference type="Proteomes" id="UP001316803"/>
    </source>
</evidence>
<protein>
    <recommendedName>
        <fullName evidence="2">Senescence domain-containing protein</fullName>
    </recommendedName>
</protein>
<accession>A0AAN8E922</accession>
<dbReference type="AlphaFoldDB" id="A0AAN8E922"/>
<evidence type="ECO:0000256" key="1">
    <source>
        <dbReference type="SAM" id="MobiDB-lite"/>
    </source>
</evidence>
<keyword evidence="4" id="KW-1185">Reference proteome</keyword>
<feature type="domain" description="Senescence" evidence="2">
    <location>
        <begin position="249"/>
        <end position="435"/>
    </location>
</feature>
<name>A0AAN8E922_9EURO</name>
<evidence type="ECO:0000259" key="2">
    <source>
        <dbReference type="Pfam" id="PF06911"/>
    </source>
</evidence>
<proteinExistence type="predicted"/>
<dbReference type="EMBL" id="JAKLMC020000045">
    <property type="protein sequence ID" value="KAK5948603.1"/>
    <property type="molecule type" value="Genomic_DNA"/>
</dbReference>
<reference evidence="3 4" key="1">
    <citation type="submission" date="2022-12" db="EMBL/GenBank/DDBJ databases">
        <title>Genomic features and morphological characterization of a novel Knufia sp. strain isolated from spacecraft assembly facility.</title>
        <authorList>
            <person name="Teixeira M."/>
            <person name="Chander A.M."/>
            <person name="Stajich J.E."/>
            <person name="Venkateswaran K."/>
        </authorList>
    </citation>
    <scope>NUCLEOTIDE SEQUENCE [LARGE SCALE GENOMIC DNA]</scope>
    <source>
        <strain evidence="3 4">FJI-L2-BK-P2</strain>
    </source>
</reference>
<feature type="region of interest" description="Disordered" evidence="1">
    <location>
        <begin position="460"/>
        <end position="533"/>
    </location>
</feature>
<feature type="compositionally biased region" description="Basic and acidic residues" evidence="1">
    <location>
        <begin position="524"/>
        <end position="533"/>
    </location>
</feature>
<dbReference type="PANTHER" id="PTHR21068">
    <property type="entry name" value="SPARTIN"/>
    <property type="match status" value="1"/>
</dbReference>
<dbReference type="InterPro" id="IPR009686">
    <property type="entry name" value="Senescence/spartin_C"/>
</dbReference>
<feature type="region of interest" description="Disordered" evidence="1">
    <location>
        <begin position="331"/>
        <end position="350"/>
    </location>
</feature>
<evidence type="ECO:0000313" key="3">
    <source>
        <dbReference type="EMBL" id="KAK5948603.1"/>
    </source>
</evidence>
<dbReference type="InterPro" id="IPR045036">
    <property type="entry name" value="Spartin-like"/>
</dbReference>
<comment type="caution">
    <text evidence="3">The sequence shown here is derived from an EMBL/GenBank/DDBJ whole genome shotgun (WGS) entry which is preliminary data.</text>
</comment>
<dbReference type="PANTHER" id="PTHR21068:SF43">
    <property type="entry name" value="SPARTIN"/>
    <property type="match status" value="1"/>
</dbReference>